<keyword evidence="9" id="KW-1133">Transmembrane helix</keyword>
<evidence type="ECO:0000256" key="5">
    <source>
        <dbReference type="ARBA" id="ARBA00022984"/>
    </source>
</evidence>
<organism evidence="11 12">
    <name type="scientific">Actinoplanes ianthinogenes</name>
    <dbReference type="NCBI Taxonomy" id="122358"/>
    <lineage>
        <taxon>Bacteria</taxon>
        <taxon>Bacillati</taxon>
        <taxon>Actinomycetota</taxon>
        <taxon>Actinomycetes</taxon>
        <taxon>Micromonosporales</taxon>
        <taxon>Micromonosporaceae</taxon>
        <taxon>Actinoplanes</taxon>
    </lineage>
</organism>
<feature type="transmembrane region" description="Helical" evidence="9">
    <location>
        <begin position="390"/>
        <end position="410"/>
    </location>
</feature>
<evidence type="ECO:0000313" key="12">
    <source>
        <dbReference type="Proteomes" id="UP000676967"/>
    </source>
</evidence>
<dbReference type="Pfam" id="PF00768">
    <property type="entry name" value="Peptidase_S11"/>
    <property type="match status" value="1"/>
</dbReference>
<evidence type="ECO:0000256" key="2">
    <source>
        <dbReference type="ARBA" id="ARBA00022729"/>
    </source>
</evidence>
<name>A0ABN6C3I7_9ACTN</name>
<feature type="compositionally biased region" description="Pro residues" evidence="8">
    <location>
        <begin position="294"/>
        <end position="356"/>
    </location>
</feature>
<keyword evidence="9" id="KW-0472">Membrane</keyword>
<feature type="compositionally biased region" description="Low complexity" evidence="8">
    <location>
        <begin position="66"/>
        <end position="78"/>
    </location>
</feature>
<gene>
    <name evidence="11" type="ORF">Aiant_07270</name>
</gene>
<feature type="compositionally biased region" description="Low complexity" evidence="8">
    <location>
        <begin position="86"/>
        <end position="101"/>
    </location>
</feature>
<dbReference type="Proteomes" id="UP000676967">
    <property type="component" value="Chromosome"/>
</dbReference>
<feature type="compositionally biased region" description="Low complexity" evidence="8">
    <location>
        <begin position="238"/>
        <end position="256"/>
    </location>
</feature>
<feature type="compositionally biased region" description="Polar residues" evidence="8">
    <location>
        <begin position="361"/>
        <end position="377"/>
    </location>
</feature>
<protein>
    <recommendedName>
        <fullName evidence="10">Peptidase S11 D-alanyl-D-alanine carboxypeptidase A N-terminal domain-containing protein</fullName>
    </recommendedName>
</protein>
<keyword evidence="3" id="KW-0378">Hydrolase</keyword>
<evidence type="ECO:0000256" key="8">
    <source>
        <dbReference type="SAM" id="MobiDB-lite"/>
    </source>
</evidence>
<accession>A0ABN6C3I7</accession>
<feature type="region of interest" description="Disordered" evidence="8">
    <location>
        <begin position="1"/>
        <end position="385"/>
    </location>
</feature>
<evidence type="ECO:0000259" key="10">
    <source>
        <dbReference type="Pfam" id="PF00768"/>
    </source>
</evidence>
<evidence type="ECO:0000256" key="9">
    <source>
        <dbReference type="SAM" id="Phobius"/>
    </source>
</evidence>
<dbReference type="InterPro" id="IPR012338">
    <property type="entry name" value="Beta-lactam/transpept-like"/>
</dbReference>
<proteinExistence type="inferred from homology"/>
<dbReference type="InterPro" id="IPR001967">
    <property type="entry name" value="Peptidase_S11_N"/>
</dbReference>
<feature type="compositionally biased region" description="Low complexity" evidence="8">
    <location>
        <begin position="263"/>
        <end position="277"/>
    </location>
</feature>
<dbReference type="PANTHER" id="PTHR21581:SF33">
    <property type="entry name" value="D-ALANYL-D-ALANINE CARBOXYPEPTIDASE DACB"/>
    <property type="match status" value="1"/>
</dbReference>
<evidence type="ECO:0000256" key="3">
    <source>
        <dbReference type="ARBA" id="ARBA00022801"/>
    </source>
</evidence>
<keyword evidence="2" id="KW-0732">Signal</keyword>
<dbReference type="SUPFAM" id="SSF56601">
    <property type="entry name" value="beta-lactamase/transpeptidase-like"/>
    <property type="match status" value="1"/>
</dbReference>
<evidence type="ECO:0000313" key="11">
    <source>
        <dbReference type="EMBL" id="BCJ40070.1"/>
    </source>
</evidence>
<keyword evidence="4" id="KW-0133">Cell shape</keyword>
<keyword evidence="9" id="KW-0812">Transmembrane</keyword>
<dbReference type="PANTHER" id="PTHR21581">
    <property type="entry name" value="D-ALANYL-D-ALANINE CARBOXYPEPTIDASE"/>
    <property type="match status" value="1"/>
</dbReference>
<dbReference type="EMBL" id="AP023356">
    <property type="protein sequence ID" value="BCJ40070.1"/>
    <property type="molecule type" value="Genomic_DNA"/>
</dbReference>
<evidence type="ECO:0000256" key="7">
    <source>
        <dbReference type="RuleBase" id="RU004016"/>
    </source>
</evidence>
<feature type="domain" description="Peptidase S11 D-alanyl-D-alanine carboxypeptidase A N-terminal" evidence="10">
    <location>
        <begin position="462"/>
        <end position="657"/>
    </location>
</feature>
<sequence>MTQAAEPNDGAGQETPVPPEGGDRPAAGSARVPSPRPAGITVNFSPAPQPSTPGRAAVPPSPAESPAPQSSAPGRAAVPAPPAESPAPQAGAPGRAAVPAQTAEFPPPSAPGRAAVPVSPAETSIPQAGAPGRAAVPAQTAEFPPPSAPGRAAVPVSPAETSIPQAGSPGRAAVPAQATEFPQPSAPGRAAVPVSPAQTPVPQAGAPGRAAVPAQMIGASPAEARTETIAPDQPTAPAPGRASAPAPAAGPGRASVPAPPAAPGRASVPAPQAPASPYDAAARQPQTSPFFVPEQPPRPSQQPPVPPQPGRASVPAPPSNPRPAPLGNPRPAPPSDPRPAPPGNPVPAPPNNPRPAPAAGSTYQSAPTSPQTYQSAQDVPKKAGSGKRRVAILLVVVFFLVALVGAGAAVQLTRDLPNATLTTEIATTIKIPGSAPKIPWPSTGSAELMIEGMGRLGGSGGDKAEPIGSVAKVMTAYVILKNHPLDGDEEGPSMTVDAADVADYNQRTLTGQSQVRVAVGEKLTERDALEALMLPSANNVAHMLAEWDAGNVEGFLEKMNDAADDLGMTETEYTDPSGFLPTTISTAADQVKLGQAALKIDAFAEIVELPSAEIPVEGTIKNYNDLLGEDGVFGIKTGSTDQAGGNLLFAARLKVASRDLVIVGAVFNQPGANTPEQLAAVNKVVRKLLTAVGKSVKEYPLVAAKPLGSVQTAWGSSVTVTPASALKVVGWPGLAVKVKTTTTKPGSLVTAGQQVGEVQAAGVRVPLRADAATSEPSLWWKLTRRP</sequence>
<keyword evidence="5" id="KW-0573">Peptidoglycan synthesis</keyword>
<dbReference type="InterPro" id="IPR018044">
    <property type="entry name" value="Peptidase_S11"/>
</dbReference>
<comment type="similarity">
    <text evidence="1 7">Belongs to the peptidase S11 family.</text>
</comment>
<dbReference type="Gene3D" id="3.40.710.10">
    <property type="entry name" value="DD-peptidase/beta-lactamase superfamily"/>
    <property type="match status" value="1"/>
</dbReference>
<evidence type="ECO:0000256" key="1">
    <source>
        <dbReference type="ARBA" id="ARBA00007164"/>
    </source>
</evidence>
<dbReference type="PRINTS" id="PR00725">
    <property type="entry name" value="DADACBPTASE1"/>
</dbReference>
<reference evidence="11 12" key="1">
    <citation type="submission" date="2020-08" db="EMBL/GenBank/DDBJ databases">
        <title>Whole genome shotgun sequence of Actinoplanes ianthinogenes NBRC 13996.</title>
        <authorList>
            <person name="Komaki H."/>
            <person name="Tamura T."/>
        </authorList>
    </citation>
    <scope>NUCLEOTIDE SEQUENCE [LARGE SCALE GENOMIC DNA]</scope>
    <source>
        <strain evidence="11 12">NBRC 13996</strain>
    </source>
</reference>
<evidence type="ECO:0000256" key="6">
    <source>
        <dbReference type="ARBA" id="ARBA00023316"/>
    </source>
</evidence>
<keyword evidence="12" id="KW-1185">Reference proteome</keyword>
<evidence type="ECO:0000256" key="4">
    <source>
        <dbReference type="ARBA" id="ARBA00022960"/>
    </source>
</evidence>
<keyword evidence="6" id="KW-0961">Cell wall biogenesis/degradation</keyword>